<evidence type="ECO:0000256" key="10">
    <source>
        <dbReference type="ARBA" id="ARBA00023157"/>
    </source>
</evidence>
<comment type="function">
    <text evidence="14">May regulate secretion and presynaptic differentiation through inhibition of the activity of N-type voltage-gated calcium channel. During presynaptic differentiation may regulate both synaptic vesicle accumulation in axon terminals and subsequent axon terminal remodeling.</text>
</comment>
<evidence type="ECO:0000256" key="5">
    <source>
        <dbReference type="ARBA" id="ARBA00022737"/>
    </source>
</evidence>
<evidence type="ECO:0000313" key="17">
    <source>
        <dbReference type="EMBL" id="KAK1804236.1"/>
    </source>
</evidence>
<keyword evidence="18" id="KW-1185">Reference proteome</keyword>
<proteinExistence type="inferred from homology"/>
<evidence type="ECO:0000256" key="6">
    <source>
        <dbReference type="ARBA" id="ARBA00022801"/>
    </source>
</evidence>
<evidence type="ECO:0000313" key="18">
    <source>
        <dbReference type="Proteomes" id="UP001239994"/>
    </source>
</evidence>
<dbReference type="Gene3D" id="2.60.40.10">
    <property type="entry name" value="Immunoglobulins"/>
    <property type="match status" value="3"/>
</dbReference>
<dbReference type="InterPro" id="IPR015621">
    <property type="entry name" value="IL-1_rcpt_fam"/>
</dbReference>
<keyword evidence="9" id="KW-0472">Membrane</keyword>
<keyword evidence="10" id="KW-1015">Disulfide bond</keyword>
<accession>A0AAD8ZT79</accession>
<comment type="subcellular location">
    <subcellularLocation>
        <location evidence="1">Membrane</location>
        <topology evidence="1">Single-pass type I membrane protein</topology>
    </subcellularLocation>
</comment>
<sequence length="819" mass="93575">MVPEEPIGSRGSSLWLEWAVSSYSSSPGVAASTGRDPLTNIQGYTQQLGMTILPLLLNPLISQGNYQKFLPFTSPMTTIFKNCLMHNVLFIMFLYFCVLMDLKMVLFSSTVDGCIDWSVDLKTYRVLAGEPLRVKCALFYSYIRTNYSMTQNAKLRLIWYKNKGDSEEPIIFSGHRLSKEGDSIWFRSAEMEDNGFYTCVLRNTTYCMKVSMSLTVEESDEDLCFSSRIRYIEKAEVTKSKMITCPDIDDYLAPYKQPIMAWYKECQKKLWRSSIIINTTNLYIPVVQEEDEGNYTCELKYGSRVVRRTTELKVTAYRMALDTSVMARMPQGKEQDVQIPSMSVKGKREFDICLGAKALAIETLLTSRPPKVLFPTEGQANIIEVQVGKCSYCMPLSLDCKAFFGYSGESRPIIYWTKGDKFVEELEGHVRESEVRVTREYLGEKEVELSLTFDAVEETDMGNYTCTVENHNGRGRGSVLLQKKDAYRLELAGGLGAILLLLGVFTAIYKCYNVEIMLCYRHHFGNDETEDDNKEYDAYLSYTKVDLDSVGPEISEEEQLALEILPDVLEKHYGYKMFIPDRDLIPTSIYIEDLARSVEQSRRLIFVLTPEFVARRGWSIFQLEPRLHSMLVTGEIKVIMIECADLRNIINYQEVEALKHTIKVLSIIKWRGTKSNQLKSKFWKQVVYEMPVKKKETLSRRQVLDSGEQGLFGDLQAVSTIAMTTTSPTVAPAHAEIPDFNQSTLPQMRHFCRSYEYEMPASSLQIATLSNRHMYCNIPMTLLNGQMTQNNTGGKAKQDFHLNNTFVPLSGRELSSDIW</sequence>
<keyword evidence="3" id="KW-0812">Transmembrane</keyword>
<dbReference type="SMART" id="SM00409">
    <property type="entry name" value="IG"/>
    <property type="match status" value="3"/>
</dbReference>
<keyword evidence="4" id="KW-0732">Signal</keyword>
<dbReference type="Gene3D" id="3.40.50.10140">
    <property type="entry name" value="Toll/interleukin-1 receptor homology (TIR) domain"/>
    <property type="match status" value="1"/>
</dbReference>
<feature type="domain" description="Ig-like" evidence="16">
    <location>
        <begin position="370"/>
        <end position="482"/>
    </location>
</feature>
<comment type="caution">
    <text evidence="17">The sequence shown here is derived from an EMBL/GenBank/DDBJ whole genome shotgun (WGS) entry which is preliminary data.</text>
</comment>
<evidence type="ECO:0000256" key="7">
    <source>
        <dbReference type="ARBA" id="ARBA00022989"/>
    </source>
</evidence>
<keyword evidence="8" id="KW-0520">NAD</keyword>
<dbReference type="PANTHER" id="PTHR11890:SF10">
    <property type="entry name" value="X-LINKED INTERLEUKIN-1 RECEPTOR ACCESSORY PROTEIN-LIKE 2"/>
    <property type="match status" value="1"/>
</dbReference>
<dbReference type="InterPro" id="IPR035897">
    <property type="entry name" value="Toll_tir_struct_dom_sf"/>
</dbReference>
<evidence type="ECO:0000256" key="4">
    <source>
        <dbReference type="ARBA" id="ARBA00022729"/>
    </source>
</evidence>
<evidence type="ECO:0000256" key="3">
    <source>
        <dbReference type="ARBA" id="ARBA00022692"/>
    </source>
</evidence>
<gene>
    <name evidence="17" type="ORF">P4O66_020273</name>
</gene>
<dbReference type="GO" id="GO:0007165">
    <property type="term" value="P:signal transduction"/>
    <property type="evidence" value="ECO:0007669"/>
    <property type="project" value="InterPro"/>
</dbReference>
<dbReference type="FunFam" id="2.60.40.10:FF:000220">
    <property type="entry name" value="X-linked interleukin-1 receptor accessory protein-like 1"/>
    <property type="match status" value="1"/>
</dbReference>
<dbReference type="PANTHER" id="PTHR11890">
    <property type="entry name" value="INTERLEUKIN-1 RECEPTOR FAMILY MEMBER"/>
    <property type="match status" value="1"/>
</dbReference>
<dbReference type="GO" id="GO:0016787">
    <property type="term" value="F:hydrolase activity"/>
    <property type="evidence" value="ECO:0007669"/>
    <property type="project" value="UniProtKB-KW"/>
</dbReference>
<evidence type="ECO:0000256" key="12">
    <source>
        <dbReference type="ARBA" id="ARBA00023180"/>
    </source>
</evidence>
<dbReference type="SMART" id="SM00255">
    <property type="entry name" value="TIR"/>
    <property type="match status" value="1"/>
</dbReference>
<dbReference type="SUPFAM" id="SSF52200">
    <property type="entry name" value="Toll/Interleukin receptor TIR domain"/>
    <property type="match status" value="1"/>
</dbReference>
<dbReference type="SUPFAM" id="SSF48726">
    <property type="entry name" value="Immunoglobulin"/>
    <property type="match status" value="3"/>
</dbReference>
<keyword evidence="13" id="KW-0393">Immunoglobulin domain</keyword>
<dbReference type="FunFam" id="2.60.40.10:FF:000284">
    <property type="entry name" value="interleukin-1 receptor accessory protein-like 1"/>
    <property type="match status" value="1"/>
</dbReference>
<evidence type="ECO:0008006" key="19">
    <source>
        <dbReference type="Google" id="ProtNLM"/>
    </source>
</evidence>
<dbReference type="EMBL" id="JAROKS010000004">
    <property type="protein sequence ID" value="KAK1804236.1"/>
    <property type="molecule type" value="Genomic_DNA"/>
</dbReference>
<dbReference type="InterPro" id="IPR003599">
    <property type="entry name" value="Ig_sub"/>
</dbReference>
<dbReference type="Pfam" id="PF01582">
    <property type="entry name" value="TIR"/>
    <property type="match status" value="1"/>
</dbReference>
<keyword evidence="11" id="KW-0675">Receptor</keyword>
<keyword evidence="7" id="KW-1133">Transmembrane helix</keyword>
<evidence type="ECO:0000259" key="16">
    <source>
        <dbReference type="PROSITE" id="PS50835"/>
    </source>
</evidence>
<keyword evidence="5" id="KW-0677">Repeat</keyword>
<evidence type="ECO:0000256" key="2">
    <source>
        <dbReference type="ARBA" id="ARBA00009752"/>
    </source>
</evidence>
<feature type="domain" description="Ig-like" evidence="16">
    <location>
        <begin position="243"/>
        <end position="313"/>
    </location>
</feature>
<dbReference type="Pfam" id="PF00047">
    <property type="entry name" value="ig"/>
    <property type="match status" value="1"/>
</dbReference>
<dbReference type="AlphaFoldDB" id="A0AAD8ZT79"/>
<keyword evidence="12" id="KW-0325">Glycoprotein</keyword>
<evidence type="ECO:0000256" key="11">
    <source>
        <dbReference type="ARBA" id="ARBA00023170"/>
    </source>
</evidence>
<evidence type="ECO:0000256" key="9">
    <source>
        <dbReference type="ARBA" id="ARBA00023136"/>
    </source>
</evidence>
<protein>
    <recommendedName>
        <fullName evidence="19">Interleukin 1 receptor accessory protein-like 2</fullName>
    </recommendedName>
</protein>
<dbReference type="Proteomes" id="UP001239994">
    <property type="component" value="Unassembled WGS sequence"/>
</dbReference>
<dbReference type="PROSITE" id="PS50835">
    <property type="entry name" value="IG_LIKE"/>
    <property type="match status" value="3"/>
</dbReference>
<dbReference type="GO" id="GO:0007399">
    <property type="term" value="P:nervous system development"/>
    <property type="evidence" value="ECO:0007669"/>
    <property type="project" value="UniProtKB-ARBA"/>
</dbReference>
<dbReference type="FunFam" id="3.40.50.10140:FF:000009">
    <property type="entry name" value="X-linked interleukin-1 receptor accessory protein-like 1"/>
    <property type="match status" value="1"/>
</dbReference>
<feature type="domain" description="TIR" evidence="15">
    <location>
        <begin position="534"/>
        <end position="690"/>
    </location>
</feature>
<evidence type="ECO:0000256" key="8">
    <source>
        <dbReference type="ARBA" id="ARBA00023027"/>
    </source>
</evidence>
<dbReference type="PROSITE" id="PS50104">
    <property type="entry name" value="TIR"/>
    <property type="match status" value="1"/>
</dbReference>
<dbReference type="PRINTS" id="PR01537">
    <property type="entry name" value="INTRLKN1R1F"/>
</dbReference>
<organism evidence="17 18">
    <name type="scientific">Electrophorus voltai</name>
    <dbReference type="NCBI Taxonomy" id="2609070"/>
    <lineage>
        <taxon>Eukaryota</taxon>
        <taxon>Metazoa</taxon>
        <taxon>Chordata</taxon>
        <taxon>Craniata</taxon>
        <taxon>Vertebrata</taxon>
        <taxon>Euteleostomi</taxon>
        <taxon>Actinopterygii</taxon>
        <taxon>Neopterygii</taxon>
        <taxon>Teleostei</taxon>
        <taxon>Ostariophysi</taxon>
        <taxon>Gymnotiformes</taxon>
        <taxon>Gymnotoidei</taxon>
        <taxon>Gymnotidae</taxon>
        <taxon>Electrophorus</taxon>
    </lineage>
</organism>
<dbReference type="InterPro" id="IPR036179">
    <property type="entry name" value="Ig-like_dom_sf"/>
</dbReference>
<dbReference type="InterPro" id="IPR000157">
    <property type="entry name" value="TIR_dom"/>
</dbReference>
<evidence type="ECO:0000259" key="15">
    <source>
        <dbReference type="PROSITE" id="PS50104"/>
    </source>
</evidence>
<feature type="domain" description="Ig-like" evidence="16">
    <location>
        <begin position="129"/>
        <end position="215"/>
    </location>
</feature>
<dbReference type="InterPro" id="IPR013783">
    <property type="entry name" value="Ig-like_fold"/>
</dbReference>
<dbReference type="InterPro" id="IPR007110">
    <property type="entry name" value="Ig-like_dom"/>
</dbReference>
<keyword evidence="6" id="KW-0378">Hydrolase</keyword>
<dbReference type="InterPro" id="IPR013151">
    <property type="entry name" value="Immunoglobulin_dom"/>
</dbReference>
<dbReference type="GO" id="GO:0045202">
    <property type="term" value="C:synapse"/>
    <property type="evidence" value="ECO:0007669"/>
    <property type="project" value="UniProtKB-ARBA"/>
</dbReference>
<name>A0AAD8ZT79_9TELE</name>
<evidence type="ECO:0000256" key="14">
    <source>
        <dbReference type="ARBA" id="ARBA00057129"/>
    </source>
</evidence>
<evidence type="ECO:0000256" key="1">
    <source>
        <dbReference type="ARBA" id="ARBA00004479"/>
    </source>
</evidence>
<dbReference type="FunFam" id="2.60.40.10:FF:000188">
    <property type="entry name" value="Interleukin-1 receptor accessory protein-like 1"/>
    <property type="match status" value="1"/>
</dbReference>
<dbReference type="GO" id="GO:0016020">
    <property type="term" value="C:membrane"/>
    <property type="evidence" value="ECO:0007669"/>
    <property type="project" value="UniProtKB-SubCell"/>
</dbReference>
<comment type="similarity">
    <text evidence="2">Belongs to the interleukin-1 receptor family.</text>
</comment>
<evidence type="ECO:0000256" key="13">
    <source>
        <dbReference type="ARBA" id="ARBA00023319"/>
    </source>
</evidence>
<reference evidence="17" key="1">
    <citation type="submission" date="2023-03" db="EMBL/GenBank/DDBJ databases">
        <title>Electrophorus voltai genome.</title>
        <authorList>
            <person name="Bian C."/>
        </authorList>
    </citation>
    <scope>NUCLEOTIDE SEQUENCE</scope>
    <source>
        <strain evidence="17">CB-2022</strain>
        <tissue evidence="17">Muscle</tissue>
    </source>
</reference>